<evidence type="ECO:0000313" key="1">
    <source>
        <dbReference type="EMBL" id="CAH2092617.1"/>
    </source>
</evidence>
<dbReference type="AlphaFoldDB" id="A0AAU9U4A3"/>
<sequence length="312" mass="36118">MTLLYFFPILTKTWMCGNKLKGTEILKGSQLLDKHVGGPNYTALKKIFGSFSNMELASYVTLTITLAKIEKHFKFISEVRVKAKAYLELLCKYKTVITAKTFIRILEVTTPPSKDNEALNEFEDFDVRVQSELPEKRLRKRKLMPVTQSPDRRFLTNGKLYADFSCLDPKRFPDICNNKLQSGELDELSIYLLKFDERATGENLPMELKNLALHWDKLKTTELKDYKIFMEDNEGEEGQESNGVENQEEDRFIPCMTRRTCKTCNICCFKILHRYDLLTNDYNLIGLAFKYLLTLSLSQCACERSLSTLKSI</sequence>
<evidence type="ECO:0000313" key="2">
    <source>
        <dbReference type="Proteomes" id="UP001153954"/>
    </source>
</evidence>
<dbReference type="EMBL" id="CAKOGL010000012">
    <property type="protein sequence ID" value="CAH2092617.1"/>
    <property type="molecule type" value="Genomic_DNA"/>
</dbReference>
<protein>
    <submittedName>
        <fullName evidence="1">Uncharacterized protein</fullName>
    </submittedName>
</protein>
<comment type="caution">
    <text evidence="1">The sequence shown here is derived from an EMBL/GenBank/DDBJ whole genome shotgun (WGS) entry which is preliminary data.</text>
</comment>
<dbReference type="Proteomes" id="UP001153954">
    <property type="component" value="Unassembled WGS sequence"/>
</dbReference>
<organism evidence="1 2">
    <name type="scientific">Euphydryas editha</name>
    <name type="common">Edith's checkerspot</name>
    <dbReference type="NCBI Taxonomy" id="104508"/>
    <lineage>
        <taxon>Eukaryota</taxon>
        <taxon>Metazoa</taxon>
        <taxon>Ecdysozoa</taxon>
        <taxon>Arthropoda</taxon>
        <taxon>Hexapoda</taxon>
        <taxon>Insecta</taxon>
        <taxon>Pterygota</taxon>
        <taxon>Neoptera</taxon>
        <taxon>Endopterygota</taxon>
        <taxon>Lepidoptera</taxon>
        <taxon>Glossata</taxon>
        <taxon>Ditrysia</taxon>
        <taxon>Papilionoidea</taxon>
        <taxon>Nymphalidae</taxon>
        <taxon>Nymphalinae</taxon>
        <taxon>Euphydryas</taxon>
    </lineage>
</organism>
<gene>
    <name evidence="1" type="ORF">EEDITHA_LOCUS8362</name>
</gene>
<reference evidence="1" key="1">
    <citation type="submission" date="2022-03" db="EMBL/GenBank/DDBJ databases">
        <authorList>
            <person name="Tunstrom K."/>
        </authorList>
    </citation>
    <scope>NUCLEOTIDE SEQUENCE</scope>
</reference>
<accession>A0AAU9U4A3</accession>
<name>A0AAU9U4A3_EUPED</name>
<proteinExistence type="predicted"/>
<keyword evidence="2" id="KW-1185">Reference proteome</keyword>